<protein>
    <submittedName>
        <fullName evidence="2">MaoC family dehydratase</fullName>
    </submittedName>
</protein>
<dbReference type="CDD" id="cd03454">
    <property type="entry name" value="YdeM"/>
    <property type="match status" value="1"/>
</dbReference>
<evidence type="ECO:0000313" key="2">
    <source>
        <dbReference type="EMBL" id="MCT8973570.1"/>
    </source>
</evidence>
<name>A0AAW5R2I0_9HYPH</name>
<dbReference type="RefSeq" id="WP_261617155.1">
    <property type="nucleotide sequence ID" value="NZ_JALIDZ010000008.1"/>
</dbReference>
<organism evidence="2 3">
    <name type="scientific">Microbaculum marinisediminis</name>
    <dbReference type="NCBI Taxonomy" id="2931392"/>
    <lineage>
        <taxon>Bacteria</taxon>
        <taxon>Pseudomonadati</taxon>
        <taxon>Pseudomonadota</taxon>
        <taxon>Alphaproteobacteria</taxon>
        <taxon>Hyphomicrobiales</taxon>
        <taxon>Tepidamorphaceae</taxon>
        <taxon>Microbaculum</taxon>
    </lineage>
</organism>
<evidence type="ECO:0000259" key="1">
    <source>
        <dbReference type="Pfam" id="PF01575"/>
    </source>
</evidence>
<gene>
    <name evidence="2" type="ORF">MUB46_17040</name>
</gene>
<dbReference type="InterPro" id="IPR002539">
    <property type="entry name" value="MaoC-like_dom"/>
</dbReference>
<dbReference type="SUPFAM" id="SSF54637">
    <property type="entry name" value="Thioesterase/thiol ester dehydrase-isomerase"/>
    <property type="match status" value="1"/>
</dbReference>
<proteinExistence type="predicted"/>
<dbReference type="EMBL" id="JALIDZ010000008">
    <property type="protein sequence ID" value="MCT8973570.1"/>
    <property type="molecule type" value="Genomic_DNA"/>
</dbReference>
<dbReference type="PANTHER" id="PTHR43664">
    <property type="entry name" value="MONOAMINE OXIDASE-RELATED"/>
    <property type="match status" value="1"/>
</dbReference>
<comment type="caution">
    <text evidence="2">The sequence shown here is derived from an EMBL/GenBank/DDBJ whole genome shotgun (WGS) entry which is preliminary data.</text>
</comment>
<reference evidence="2 3" key="1">
    <citation type="submission" date="2022-04" db="EMBL/GenBank/DDBJ databases">
        <authorList>
            <person name="Ye Y.-Q."/>
            <person name="Du Z.-J."/>
        </authorList>
    </citation>
    <scope>NUCLEOTIDE SEQUENCE [LARGE SCALE GENOMIC DNA]</scope>
    <source>
        <strain evidence="2 3">A6E488</strain>
    </source>
</reference>
<evidence type="ECO:0000313" key="3">
    <source>
        <dbReference type="Proteomes" id="UP001320898"/>
    </source>
</evidence>
<dbReference type="InterPro" id="IPR029069">
    <property type="entry name" value="HotDog_dom_sf"/>
</dbReference>
<dbReference type="PANTHER" id="PTHR43664:SF1">
    <property type="entry name" value="BETA-METHYLMALYL-COA DEHYDRATASE"/>
    <property type="match status" value="1"/>
</dbReference>
<dbReference type="Gene3D" id="3.10.129.10">
    <property type="entry name" value="Hotdog Thioesterase"/>
    <property type="match status" value="1"/>
</dbReference>
<dbReference type="Proteomes" id="UP001320898">
    <property type="component" value="Unassembled WGS sequence"/>
</dbReference>
<dbReference type="AlphaFoldDB" id="A0AAW5R2I0"/>
<sequence>MPNSPDLYLEDIRPGLRFDTRSETITEADIIDFAERFDPQYFHVDPEAAKGSAFGGLVASGLHTLSVTMRLFFDLKLWPNGIIGSPGMNEVRWTRPVKPGDTLTSSLEVVAVKPSRSKPDRGVVTTSHETVNQNGETVFTALCLHMVRRRSPA</sequence>
<accession>A0AAW5R2I0</accession>
<keyword evidence="3" id="KW-1185">Reference proteome</keyword>
<dbReference type="Pfam" id="PF01575">
    <property type="entry name" value="MaoC_dehydratas"/>
    <property type="match status" value="1"/>
</dbReference>
<feature type="domain" description="MaoC-like" evidence="1">
    <location>
        <begin position="16"/>
        <end position="130"/>
    </location>
</feature>
<dbReference type="InterPro" id="IPR052342">
    <property type="entry name" value="MCH/BMMD"/>
</dbReference>